<accession>A0A0E0SMC6</accession>
<evidence type="ECO:0000313" key="3">
    <source>
        <dbReference type="Proteomes" id="UP000070720"/>
    </source>
</evidence>
<gene>
    <name evidence="1" type="ORF">FGRAMPH1_01T18599</name>
</gene>
<organism evidence="1 3">
    <name type="scientific">Gibberella zeae (strain ATCC MYA-4620 / CBS 123657 / FGSC 9075 / NRRL 31084 / PH-1)</name>
    <name type="common">Wheat head blight fungus</name>
    <name type="synonym">Fusarium graminearum</name>
    <dbReference type="NCBI Taxonomy" id="229533"/>
    <lineage>
        <taxon>Eukaryota</taxon>
        <taxon>Fungi</taxon>
        <taxon>Dikarya</taxon>
        <taxon>Ascomycota</taxon>
        <taxon>Pezizomycotina</taxon>
        <taxon>Sordariomycetes</taxon>
        <taxon>Hypocreomycetidae</taxon>
        <taxon>Hypocreales</taxon>
        <taxon>Nectriaceae</taxon>
        <taxon>Fusarium</taxon>
    </lineage>
</organism>
<reference evidence="2" key="4">
    <citation type="submission" date="2017-01" db="UniProtKB">
        <authorList>
            <consortium name="EnsemblFungi"/>
        </authorList>
    </citation>
    <scope>IDENTIFICATION</scope>
    <source>
        <strain evidence="2">PH-1 / ATCC MYA-4620 / FGSC 9075 / NRRL 31084</strain>
    </source>
</reference>
<keyword evidence="3" id="KW-1185">Reference proteome</keyword>
<accession>A0A098E1U7</accession>
<name>A0A098E1U7_GIBZE</name>
<evidence type="ECO:0000313" key="2">
    <source>
        <dbReference type="EnsemblFungi" id="CEF87589"/>
    </source>
</evidence>
<protein>
    <submittedName>
        <fullName evidence="1">Chromosome 3, complete genome</fullName>
    </submittedName>
</protein>
<dbReference type="AlphaFoldDB" id="A0A098E1U7"/>
<evidence type="ECO:0000313" key="1">
    <source>
        <dbReference type="EMBL" id="CEF87589.1"/>
    </source>
</evidence>
<dbReference type="VEuPathDB" id="FungiDB:FGRAMPH1_01G18599"/>
<dbReference type="InParanoid" id="A0A098E1U7"/>
<proteinExistence type="predicted"/>
<dbReference type="EMBL" id="HG970334">
    <property type="protein sequence ID" value="CEF87589.1"/>
    <property type="molecule type" value="Genomic_DNA"/>
</dbReference>
<reference evidence="2 3" key="1">
    <citation type="journal article" date="2007" name="Science">
        <title>The Fusarium graminearum genome reveals a link between localized polymorphism and pathogen specialization.</title>
        <authorList>
            <person name="Cuomo C.A."/>
            <person name="Gueldener U."/>
            <person name="Xu J.-R."/>
            <person name="Trail F."/>
            <person name="Turgeon B.G."/>
            <person name="Di Pietro A."/>
            <person name="Walton J.D."/>
            <person name="Ma L.-J."/>
            <person name="Baker S.E."/>
            <person name="Rep M."/>
            <person name="Adam G."/>
            <person name="Antoniw J."/>
            <person name="Baldwin T."/>
            <person name="Calvo S.E."/>
            <person name="Chang Y.-L."/>
            <person name="DeCaprio D."/>
            <person name="Gale L.R."/>
            <person name="Gnerre S."/>
            <person name="Goswami R.S."/>
            <person name="Hammond-Kosack K."/>
            <person name="Harris L.J."/>
            <person name="Hilburn K."/>
            <person name="Kennell J.C."/>
            <person name="Kroken S."/>
            <person name="Magnuson J.K."/>
            <person name="Mannhaupt G."/>
            <person name="Mauceli E.W."/>
            <person name="Mewes H.-W."/>
            <person name="Mitterbauer R."/>
            <person name="Muehlbauer G."/>
            <person name="Muensterkoetter M."/>
            <person name="Nelson D."/>
            <person name="O'Donnell K."/>
            <person name="Ouellet T."/>
            <person name="Qi W."/>
            <person name="Quesneville H."/>
            <person name="Roncero M.I.G."/>
            <person name="Seong K.-Y."/>
            <person name="Tetko I.V."/>
            <person name="Urban M."/>
            <person name="Waalwijk C."/>
            <person name="Ward T.J."/>
            <person name="Yao J."/>
            <person name="Birren B.W."/>
            <person name="Kistler H.C."/>
        </authorList>
    </citation>
    <scope>NUCLEOTIDE SEQUENCE [LARGE SCALE GENOMIC DNA]</scope>
    <source>
        <strain evidence="3">ATCC MYA-4620 / CBS 123657 / FGSC 9075 / NRRL 31084 / PH-1</strain>
        <strain evidence="2">PH-1 / ATCC MYA-4620 / FGSC 9075 / NRRL 31084</strain>
    </source>
</reference>
<sequence length="160" mass="17675">MRIPKAPLFLIGAVRCECDGFTRSGEGELYLPQTPTPCLSAPDLVTLIALLYYRKVHPSKPGDEALDMLNKTNVAAFLDVAIDVFWITGESPLLVVQDPFVTEPLVVLQNRTLVAKVPRQTPNKFCTVMQQQGSILGHAPRIGIHMEEESDSLLVQSFLD</sequence>
<dbReference type="Proteomes" id="UP000070720">
    <property type="component" value="Chromosome 3"/>
</dbReference>
<reference evidence="1 3" key="3">
    <citation type="journal article" date="2015" name="BMC Genomics">
        <title>The completed genome sequence of the pathogenic ascomycete fungus Fusarium graminearum.</title>
        <authorList>
            <person name="King R."/>
            <person name="Urban M."/>
            <person name="Hammond-Kosack M.C."/>
            <person name="Hassani-Pak K."/>
            <person name="Hammond-Kosack K.E."/>
        </authorList>
    </citation>
    <scope>NUCLEOTIDE SEQUENCE [LARGE SCALE GENOMIC DNA]</scope>
    <source>
        <strain evidence="3">ATCC MYA-4620 / CBS 123657 / FGSC 9075 / NRRL 31084 / PH-1</strain>
        <strain evidence="1">PH-1</strain>
    </source>
</reference>
<dbReference type="EnsemblFungi" id="CEF87589">
    <property type="protein sequence ID" value="CEF87589"/>
    <property type="gene ID" value="FGRRES_15317_M"/>
</dbReference>
<reference evidence="2 3" key="2">
    <citation type="journal article" date="2010" name="Nature">
        <title>Comparative genomics reveals mobile pathogenicity chromosomes in Fusarium.</title>
        <authorList>
            <person name="Ma L.J."/>
            <person name="van der Does H.C."/>
            <person name="Borkovich K.A."/>
            <person name="Coleman J.J."/>
            <person name="Daboussi M.J."/>
            <person name="Di Pietro A."/>
            <person name="Dufresne M."/>
            <person name="Freitag M."/>
            <person name="Grabherr M."/>
            <person name="Henrissat B."/>
            <person name="Houterman P.M."/>
            <person name="Kang S."/>
            <person name="Shim W.B."/>
            <person name="Woloshuk C."/>
            <person name="Xie X."/>
            <person name="Xu J.R."/>
            <person name="Antoniw J."/>
            <person name="Baker S.E."/>
            <person name="Bluhm B.H."/>
            <person name="Breakspear A."/>
            <person name="Brown D.W."/>
            <person name="Butchko R.A."/>
            <person name="Chapman S."/>
            <person name="Coulson R."/>
            <person name="Coutinho P.M."/>
            <person name="Danchin E.G."/>
            <person name="Diener A."/>
            <person name="Gale L.R."/>
            <person name="Gardiner D.M."/>
            <person name="Goff S."/>
            <person name="Hammond-Kosack K.E."/>
            <person name="Hilburn K."/>
            <person name="Hua-Van A."/>
            <person name="Jonkers W."/>
            <person name="Kazan K."/>
            <person name="Kodira C.D."/>
            <person name="Koehrsen M."/>
            <person name="Kumar L."/>
            <person name="Lee Y.H."/>
            <person name="Li L."/>
            <person name="Manners J.M."/>
            <person name="Miranda-Saavedra D."/>
            <person name="Mukherjee M."/>
            <person name="Park G."/>
            <person name="Park J."/>
            <person name="Park S.Y."/>
            <person name="Proctor R.H."/>
            <person name="Regev A."/>
            <person name="Ruiz-Roldan M.C."/>
            <person name="Sain D."/>
            <person name="Sakthikumar S."/>
            <person name="Sykes S."/>
            <person name="Schwartz D.C."/>
            <person name="Turgeon B.G."/>
            <person name="Wapinski I."/>
            <person name="Yoder O."/>
            <person name="Young S."/>
            <person name="Zeng Q."/>
            <person name="Zhou S."/>
            <person name="Galagan J."/>
            <person name="Cuomo C.A."/>
            <person name="Kistler H.C."/>
            <person name="Rep M."/>
        </authorList>
    </citation>
    <scope>GENOME REANNOTATION</scope>
    <source>
        <strain evidence="3">ATCC MYA-4620 / CBS 123657 / FGSC 9075 / NRRL 31084 / PH-1</strain>
        <strain evidence="2">PH-1 / ATCC MYA-4620 / FGSC 9075 / NRRL 31084</strain>
    </source>
</reference>